<keyword evidence="3" id="KW-1185">Reference proteome</keyword>
<gene>
    <name evidence="2" type="ORF">AB0E89_20190</name>
</gene>
<dbReference type="Proteomes" id="UP001550739">
    <property type="component" value="Unassembled WGS sequence"/>
</dbReference>
<comment type="caution">
    <text evidence="2">The sequence shown here is derived from an EMBL/GenBank/DDBJ whole genome shotgun (WGS) entry which is preliminary data.</text>
</comment>
<feature type="compositionally biased region" description="Polar residues" evidence="1">
    <location>
        <begin position="49"/>
        <end position="64"/>
    </location>
</feature>
<evidence type="ECO:0000313" key="2">
    <source>
        <dbReference type="EMBL" id="MEU3782842.1"/>
    </source>
</evidence>
<feature type="region of interest" description="Disordered" evidence="1">
    <location>
        <begin position="49"/>
        <end position="71"/>
    </location>
</feature>
<organism evidence="2 3">
    <name type="scientific">Streptomyces sp. 900129855</name>
    <dbReference type="NCBI Taxonomy" id="3155129"/>
    <lineage>
        <taxon>Bacteria</taxon>
        <taxon>Bacillati</taxon>
        <taxon>Actinomycetota</taxon>
        <taxon>Actinomycetes</taxon>
        <taxon>Kitasatosporales</taxon>
        <taxon>Streptomycetaceae</taxon>
        <taxon>Streptomyces</taxon>
    </lineage>
</organism>
<reference evidence="2 3" key="1">
    <citation type="submission" date="2024-06" db="EMBL/GenBank/DDBJ databases">
        <title>The Natural Products Discovery Center: Release of the First 8490 Sequenced Strains for Exploring Actinobacteria Biosynthetic Diversity.</title>
        <authorList>
            <person name="Kalkreuter E."/>
            <person name="Kautsar S.A."/>
            <person name="Yang D."/>
            <person name="Bader C.D."/>
            <person name="Teijaro C.N."/>
            <person name="Fluegel L."/>
            <person name="Davis C.M."/>
            <person name="Simpson J.R."/>
            <person name="Lauterbach L."/>
            <person name="Steele A.D."/>
            <person name="Gui C."/>
            <person name="Meng S."/>
            <person name="Li G."/>
            <person name="Viehrig K."/>
            <person name="Ye F."/>
            <person name="Su P."/>
            <person name="Kiefer A.F."/>
            <person name="Nichols A."/>
            <person name="Cepeda A.J."/>
            <person name="Yan W."/>
            <person name="Fan B."/>
            <person name="Jiang Y."/>
            <person name="Adhikari A."/>
            <person name="Zheng C.-J."/>
            <person name="Schuster L."/>
            <person name="Cowan T.M."/>
            <person name="Smanski M.J."/>
            <person name="Chevrette M.G."/>
            <person name="De Carvalho L.P.S."/>
            <person name="Shen B."/>
        </authorList>
    </citation>
    <scope>NUCLEOTIDE SEQUENCE [LARGE SCALE GENOMIC DNA]</scope>
    <source>
        <strain evidence="2 3">NPDC033843</strain>
    </source>
</reference>
<dbReference type="RefSeq" id="WP_361703727.1">
    <property type="nucleotide sequence ID" value="NZ_JBEZVE010000010.1"/>
</dbReference>
<accession>A0ABV2ZJW7</accession>
<name>A0ABV2ZJW7_9ACTN</name>
<sequence length="71" mass="7369">MSEGGSRRRQEPSIGLEFAGFSVDQAGREHVGATAMPVAYKRAPLTGQGRSLHTVSSSDATTLAVQGRAPA</sequence>
<evidence type="ECO:0000256" key="1">
    <source>
        <dbReference type="SAM" id="MobiDB-lite"/>
    </source>
</evidence>
<evidence type="ECO:0000313" key="3">
    <source>
        <dbReference type="Proteomes" id="UP001550739"/>
    </source>
</evidence>
<proteinExistence type="predicted"/>
<protein>
    <submittedName>
        <fullName evidence="2">Uncharacterized protein</fullName>
    </submittedName>
</protein>
<dbReference type="EMBL" id="JBEZVE010000010">
    <property type="protein sequence ID" value="MEU3782842.1"/>
    <property type="molecule type" value="Genomic_DNA"/>
</dbReference>